<accession>A0A1F6WNT5</accession>
<dbReference type="FunFam" id="3.40.50.300:FF:000056">
    <property type="entry name" value="Cell division ATP-binding protein FtsE"/>
    <property type="match status" value="1"/>
</dbReference>
<evidence type="ECO:0000256" key="3">
    <source>
        <dbReference type="ARBA" id="ARBA00022475"/>
    </source>
</evidence>
<dbReference type="GO" id="GO:0051301">
    <property type="term" value="P:cell division"/>
    <property type="evidence" value="ECO:0007669"/>
    <property type="project" value="UniProtKB-UniRule"/>
</dbReference>
<evidence type="ECO:0000256" key="5">
    <source>
        <dbReference type="ARBA" id="ARBA00022741"/>
    </source>
</evidence>
<evidence type="ECO:0000313" key="12">
    <source>
        <dbReference type="EMBL" id="OGI83405.1"/>
    </source>
</evidence>
<dbReference type="GO" id="GO:0022857">
    <property type="term" value="F:transmembrane transporter activity"/>
    <property type="evidence" value="ECO:0007669"/>
    <property type="project" value="TreeGrafter"/>
</dbReference>
<comment type="function">
    <text evidence="9">Part of the ABC transporter FtsEX involved in cellular division.</text>
</comment>
<dbReference type="PANTHER" id="PTHR24220:SF470">
    <property type="entry name" value="CELL DIVISION ATP-BINDING PROTEIN FTSE"/>
    <property type="match status" value="1"/>
</dbReference>
<gene>
    <name evidence="9" type="primary">ftsE</name>
    <name evidence="12" type="ORF">A2997_01645</name>
</gene>
<evidence type="ECO:0000256" key="8">
    <source>
        <dbReference type="ARBA" id="ARBA00023306"/>
    </source>
</evidence>
<sequence length="257" mass="28904">MISFERVTKQYDDDITALDDITLTIHPGEFVSITGHSGSGKTTLLKMIWAEENPTSGKVYFGKDEIHRLPRHLIPEHRRRIGSVFQDYRLLPHKNVFENVAFMLEVSGRSDEDIMHDVPYALDLVNLVGKEHRYPHQLSAGEQQRLAIARAIIHQPQVLLADEPTGNLDPATADEIIAIFKKLNELGTTVILTTHSKQIVDSLARRVITLNQGRIIHDDIKGSYRVGSTMATPAPKKKQVSQQQTIEHANHNKNSSV</sequence>
<dbReference type="InterPro" id="IPR003593">
    <property type="entry name" value="AAA+_ATPase"/>
</dbReference>
<dbReference type="InterPro" id="IPR003439">
    <property type="entry name" value="ABC_transporter-like_ATP-bd"/>
</dbReference>
<dbReference type="Proteomes" id="UP000179448">
    <property type="component" value="Unassembled WGS sequence"/>
</dbReference>
<dbReference type="EMBL" id="MFUQ01000018">
    <property type="protein sequence ID" value="OGI83405.1"/>
    <property type="molecule type" value="Genomic_DNA"/>
</dbReference>
<comment type="subcellular location">
    <subcellularLocation>
        <location evidence="9">Cell membrane</location>
        <topology evidence="9">Peripheral membrane protein</topology>
        <orientation evidence="9">Cytoplasmic side</orientation>
    </subcellularLocation>
</comment>
<dbReference type="NCBIfam" id="TIGR02673">
    <property type="entry name" value="FtsE"/>
    <property type="match status" value="1"/>
</dbReference>
<keyword evidence="7 9" id="KW-0472">Membrane</keyword>
<evidence type="ECO:0000256" key="10">
    <source>
        <dbReference type="SAM" id="MobiDB-lite"/>
    </source>
</evidence>
<evidence type="ECO:0000256" key="6">
    <source>
        <dbReference type="ARBA" id="ARBA00022840"/>
    </source>
</evidence>
<evidence type="ECO:0000256" key="4">
    <source>
        <dbReference type="ARBA" id="ARBA00022618"/>
    </source>
</evidence>
<reference evidence="12 13" key="1">
    <citation type="journal article" date="2016" name="Nat. Commun.">
        <title>Thousands of microbial genomes shed light on interconnected biogeochemical processes in an aquifer system.</title>
        <authorList>
            <person name="Anantharaman K."/>
            <person name="Brown C.T."/>
            <person name="Hug L.A."/>
            <person name="Sharon I."/>
            <person name="Castelle C.J."/>
            <person name="Probst A.J."/>
            <person name="Thomas B.C."/>
            <person name="Singh A."/>
            <person name="Wilkins M.J."/>
            <person name="Karaoz U."/>
            <person name="Brodie E.L."/>
            <person name="Williams K.H."/>
            <person name="Hubbard S.S."/>
            <person name="Banfield J.F."/>
        </authorList>
    </citation>
    <scope>NUCLEOTIDE SEQUENCE [LARGE SCALE GENOMIC DNA]</scope>
</reference>
<evidence type="ECO:0000256" key="7">
    <source>
        <dbReference type="ARBA" id="ARBA00023136"/>
    </source>
</evidence>
<comment type="caution">
    <text evidence="12">The sequence shown here is derived from an EMBL/GenBank/DDBJ whole genome shotgun (WGS) entry which is preliminary data.</text>
</comment>
<keyword evidence="4 9" id="KW-0132">Cell division</keyword>
<dbReference type="PANTHER" id="PTHR24220">
    <property type="entry name" value="IMPORT ATP-BINDING PROTEIN"/>
    <property type="match status" value="1"/>
</dbReference>
<keyword evidence="6 9" id="KW-0067">ATP-binding</keyword>
<dbReference type="Gene3D" id="3.40.50.300">
    <property type="entry name" value="P-loop containing nucleotide triphosphate hydrolases"/>
    <property type="match status" value="1"/>
</dbReference>
<dbReference type="GO" id="GO:0005524">
    <property type="term" value="F:ATP binding"/>
    <property type="evidence" value="ECO:0007669"/>
    <property type="project" value="UniProtKB-UniRule"/>
</dbReference>
<evidence type="ECO:0000256" key="2">
    <source>
        <dbReference type="ARBA" id="ARBA00020019"/>
    </source>
</evidence>
<dbReference type="SMART" id="SM00382">
    <property type="entry name" value="AAA"/>
    <property type="match status" value="1"/>
</dbReference>
<dbReference type="InterPro" id="IPR005286">
    <property type="entry name" value="Cell_div_FtsE"/>
</dbReference>
<evidence type="ECO:0000256" key="1">
    <source>
        <dbReference type="ARBA" id="ARBA00005417"/>
    </source>
</evidence>
<feature type="compositionally biased region" description="Polar residues" evidence="10">
    <location>
        <begin position="240"/>
        <end position="257"/>
    </location>
</feature>
<dbReference type="Pfam" id="PF00005">
    <property type="entry name" value="ABC_tran"/>
    <property type="match status" value="1"/>
</dbReference>
<dbReference type="AlphaFoldDB" id="A0A1F6WNT5"/>
<keyword evidence="5 9" id="KW-0547">Nucleotide-binding</keyword>
<proteinExistence type="inferred from homology"/>
<evidence type="ECO:0000256" key="9">
    <source>
        <dbReference type="RuleBase" id="RU365094"/>
    </source>
</evidence>
<dbReference type="SUPFAM" id="SSF52540">
    <property type="entry name" value="P-loop containing nucleoside triphosphate hydrolases"/>
    <property type="match status" value="1"/>
</dbReference>
<dbReference type="PROSITE" id="PS50893">
    <property type="entry name" value="ABC_TRANSPORTER_2"/>
    <property type="match status" value="1"/>
</dbReference>
<dbReference type="GO" id="GO:0016887">
    <property type="term" value="F:ATP hydrolysis activity"/>
    <property type="evidence" value="ECO:0007669"/>
    <property type="project" value="InterPro"/>
</dbReference>
<name>A0A1F6WNT5_9BACT</name>
<evidence type="ECO:0000313" key="13">
    <source>
        <dbReference type="Proteomes" id="UP000179448"/>
    </source>
</evidence>
<dbReference type="InterPro" id="IPR017871">
    <property type="entry name" value="ABC_transporter-like_CS"/>
</dbReference>
<feature type="region of interest" description="Disordered" evidence="10">
    <location>
        <begin position="228"/>
        <end position="257"/>
    </location>
</feature>
<comment type="subunit">
    <text evidence="9">Homodimer. Forms a membrane-associated complex with FtsX.</text>
</comment>
<feature type="domain" description="ABC transporter" evidence="11">
    <location>
        <begin position="2"/>
        <end position="237"/>
    </location>
</feature>
<dbReference type="InterPro" id="IPR027417">
    <property type="entry name" value="P-loop_NTPase"/>
</dbReference>
<evidence type="ECO:0000259" key="11">
    <source>
        <dbReference type="PROSITE" id="PS50893"/>
    </source>
</evidence>
<dbReference type="GO" id="GO:0005886">
    <property type="term" value="C:plasma membrane"/>
    <property type="evidence" value="ECO:0007669"/>
    <property type="project" value="UniProtKB-SubCell"/>
</dbReference>
<comment type="similarity">
    <text evidence="1 9">Belongs to the ABC transporter superfamily.</text>
</comment>
<protein>
    <recommendedName>
        <fullName evidence="2 9">Cell division ATP-binding protein FtsE</fullName>
    </recommendedName>
</protein>
<organism evidence="12 13">
    <name type="scientific">Candidatus Nomurabacteria bacterium RIFCSPLOWO2_01_FULL_36_10b</name>
    <dbReference type="NCBI Taxonomy" id="1801766"/>
    <lineage>
        <taxon>Bacteria</taxon>
        <taxon>Candidatus Nomuraibacteriota</taxon>
    </lineage>
</organism>
<keyword evidence="8 9" id="KW-0131">Cell cycle</keyword>
<dbReference type="PROSITE" id="PS00211">
    <property type="entry name" value="ABC_TRANSPORTER_1"/>
    <property type="match status" value="1"/>
</dbReference>
<dbReference type="STRING" id="1801766.A2997_01645"/>
<dbReference type="InterPro" id="IPR015854">
    <property type="entry name" value="ABC_transpr_LolD-like"/>
</dbReference>
<keyword evidence="3 9" id="KW-1003">Cell membrane</keyword>